<feature type="region of interest" description="Disordered" evidence="1">
    <location>
        <begin position="316"/>
        <end position="355"/>
    </location>
</feature>
<accession>A0A6A4HCS8</accession>
<organism evidence="2 3">
    <name type="scientific">Gymnopus androsaceus JB14</name>
    <dbReference type="NCBI Taxonomy" id="1447944"/>
    <lineage>
        <taxon>Eukaryota</taxon>
        <taxon>Fungi</taxon>
        <taxon>Dikarya</taxon>
        <taxon>Basidiomycota</taxon>
        <taxon>Agaricomycotina</taxon>
        <taxon>Agaricomycetes</taxon>
        <taxon>Agaricomycetidae</taxon>
        <taxon>Agaricales</taxon>
        <taxon>Marasmiineae</taxon>
        <taxon>Omphalotaceae</taxon>
        <taxon>Gymnopus</taxon>
    </lineage>
</organism>
<protein>
    <submittedName>
        <fullName evidence="2">Uncharacterized protein</fullName>
    </submittedName>
</protein>
<dbReference type="Proteomes" id="UP000799118">
    <property type="component" value="Unassembled WGS sequence"/>
</dbReference>
<dbReference type="AlphaFoldDB" id="A0A6A4HCS8"/>
<evidence type="ECO:0000313" key="3">
    <source>
        <dbReference type="Proteomes" id="UP000799118"/>
    </source>
</evidence>
<evidence type="ECO:0000256" key="1">
    <source>
        <dbReference type="SAM" id="MobiDB-lite"/>
    </source>
</evidence>
<name>A0A6A4HCS8_9AGAR</name>
<gene>
    <name evidence="2" type="ORF">BT96DRAFT_1021878</name>
</gene>
<keyword evidence="3" id="KW-1185">Reference proteome</keyword>
<proteinExistence type="predicted"/>
<evidence type="ECO:0000313" key="2">
    <source>
        <dbReference type="EMBL" id="KAE9395523.1"/>
    </source>
</evidence>
<dbReference type="EMBL" id="ML769529">
    <property type="protein sequence ID" value="KAE9395523.1"/>
    <property type="molecule type" value="Genomic_DNA"/>
</dbReference>
<sequence length="439" mass="49345">MSKLIRGRLTVPASNIPKLYTLEPPTILPGYATQTGSRRQRAEDLLSVDDGDFLTRRLTLALEKGRLINADEILATRAAESLVDVGIVPWKLHLNFHLEHPSNLICNSLFVFEPCKLVLTAITVADGLHPLFNTYGAFAYVPSDATMDALLAIFKSRNEVLQQAINELDPWTSRKSRNLIESISPELWSTFTYEIAILLPDHFLPFKQELLIRDPTTPSISYIRTRIIDKELWIIPIQPDTESVIYPPFSHSTQRSGSDRVNPFFVLINATEKYERHRLKYGTGTMSPRVDALLRKAAMIVELIFAELEPAPDSFGAKLKAQREEEKKAEKDSREGGRQIRSRQEGGPTEAIEGDADGDVAFFDAITEELKKPGLSPKERVRLHMLQLFGGKNYETPHMPGVPDPPSVFDRISKGDYNAYESPASILLDCELCRGCRTL</sequence>
<reference evidence="2" key="1">
    <citation type="journal article" date="2019" name="Environ. Microbiol.">
        <title>Fungal ecological strategies reflected in gene transcription - a case study of two litter decomposers.</title>
        <authorList>
            <person name="Barbi F."/>
            <person name="Kohler A."/>
            <person name="Barry K."/>
            <person name="Baskaran P."/>
            <person name="Daum C."/>
            <person name="Fauchery L."/>
            <person name="Ihrmark K."/>
            <person name="Kuo A."/>
            <person name="LaButti K."/>
            <person name="Lipzen A."/>
            <person name="Morin E."/>
            <person name="Grigoriev I.V."/>
            <person name="Henrissat B."/>
            <person name="Lindahl B."/>
            <person name="Martin F."/>
        </authorList>
    </citation>
    <scope>NUCLEOTIDE SEQUENCE</scope>
    <source>
        <strain evidence="2">JB14</strain>
    </source>
</reference>
<feature type="compositionally biased region" description="Basic and acidic residues" evidence="1">
    <location>
        <begin position="321"/>
        <end position="344"/>
    </location>
</feature>
<dbReference type="OrthoDB" id="3216537at2759"/>